<evidence type="ECO:0000256" key="2">
    <source>
        <dbReference type="ARBA" id="ARBA00012438"/>
    </source>
</evidence>
<keyword evidence="3" id="KW-0597">Phosphoprotein</keyword>
<organism evidence="14 15">
    <name type="scientific">Catenuloplanes atrovinosus</name>
    <dbReference type="NCBI Taxonomy" id="137266"/>
    <lineage>
        <taxon>Bacteria</taxon>
        <taxon>Bacillati</taxon>
        <taxon>Actinomycetota</taxon>
        <taxon>Actinomycetes</taxon>
        <taxon>Micromonosporales</taxon>
        <taxon>Micromonosporaceae</taxon>
        <taxon>Catenuloplanes</taxon>
    </lineage>
</organism>
<feature type="transmembrane region" description="Helical" evidence="11">
    <location>
        <begin position="461"/>
        <end position="481"/>
    </location>
</feature>
<feature type="transmembrane region" description="Helical" evidence="11">
    <location>
        <begin position="487"/>
        <end position="505"/>
    </location>
</feature>
<feature type="transmembrane region" description="Helical" evidence="11">
    <location>
        <begin position="405"/>
        <end position="425"/>
    </location>
</feature>
<reference evidence="14" key="1">
    <citation type="submission" date="2023-07" db="EMBL/GenBank/DDBJ databases">
        <title>Sequencing the genomes of 1000 actinobacteria strains.</title>
        <authorList>
            <person name="Klenk H.-P."/>
        </authorList>
    </citation>
    <scope>NUCLEOTIDE SEQUENCE</scope>
    <source>
        <strain evidence="14">DSM 44707</strain>
    </source>
</reference>
<dbReference type="PANTHER" id="PTHR24421">
    <property type="entry name" value="NITRATE/NITRITE SENSOR PROTEIN NARX-RELATED"/>
    <property type="match status" value="1"/>
</dbReference>
<evidence type="ECO:0000256" key="11">
    <source>
        <dbReference type="SAM" id="Phobius"/>
    </source>
</evidence>
<feature type="compositionally biased region" description="Low complexity" evidence="10">
    <location>
        <begin position="706"/>
        <end position="722"/>
    </location>
</feature>
<dbReference type="EC" id="2.7.13.3" evidence="2"/>
<keyword evidence="6 14" id="KW-0418">Kinase</keyword>
<dbReference type="AlphaFoldDB" id="A0AAE3YPI1"/>
<dbReference type="GO" id="GO:0005524">
    <property type="term" value="F:ATP binding"/>
    <property type="evidence" value="ECO:0007669"/>
    <property type="project" value="UniProtKB-KW"/>
</dbReference>
<feature type="compositionally biased region" description="Gly residues" evidence="10">
    <location>
        <begin position="725"/>
        <end position="734"/>
    </location>
</feature>
<keyword evidence="7" id="KW-0067">ATP-binding</keyword>
<feature type="domain" description="Histidine kinase/HSP90-like ATPase" evidence="12">
    <location>
        <begin position="292"/>
        <end position="380"/>
    </location>
</feature>
<feature type="transmembrane region" description="Helical" evidence="11">
    <location>
        <begin position="437"/>
        <end position="454"/>
    </location>
</feature>
<evidence type="ECO:0000256" key="1">
    <source>
        <dbReference type="ARBA" id="ARBA00000085"/>
    </source>
</evidence>
<feature type="transmembrane region" description="Helical" evidence="11">
    <location>
        <begin position="84"/>
        <end position="102"/>
    </location>
</feature>
<keyword evidence="15" id="KW-1185">Reference proteome</keyword>
<keyword evidence="11" id="KW-1133">Transmembrane helix</keyword>
<comment type="catalytic activity">
    <reaction evidence="1">
        <text>ATP + protein L-histidine = ADP + protein N-phospho-L-histidine.</text>
        <dbReference type="EC" id="2.7.13.3"/>
    </reaction>
</comment>
<dbReference type="SUPFAM" id="SSF55874">
    <property type="entry name" value="ATPase domain of HSP90 chaperone/DNA topoisomerase II/histidine kinase"/>
    <property type="match status" value="1"/>
</dbReference>
<evidence type="ECO:0000256" key="4">
    <source>
        <dbReference type="ARBA" id="ARBA00022679"/>
    </source>
</evidence>
<keyword evidence="11" id="KW-0812">Transmembrane</keyword>
<evidence type="ECO:0000256" key="9">
    <source>
        <dbReference type="SAM" id="Coils"/>
    </source>
</evidence>
<dbReference type="InterPro" id="IPR036890">
    <property type="entry name" value="HATPase_C_sf"/>
</dbReference>
<name>A0AAE3YPI1_9ACTN</name>
<keyword evidence="11" id="KW-0472">Membrane</keyword>
<sequence>MSPKRTDWLLPLALGAVQLGLWPGAVLFRQPPAVLALVLAATAAVVAALGFRRVRPVTALIATHLAVASAQCGVAPLGADSDSLVDVLTVAPLIALFSVAAWTGVRTTLIAAPALTASTVVVNTLTPGYYAGESGVGLALLVAADALLAALIALLGHRRQAWRRGREQARRRLAETEAARAEAARGERHRLARELHDVSAHHLTAIVVTVTAARRLATTRPELAADALTFSAQAARRTLDTLVDLVAVMRSADAAGDLPARLAGLGAEFQRLGQPVTLDLAAPTAVPADVADAAFAIVREALTNTIRYAPGGAVTIRLADDDGAVGVTVTNGPAARASDADGVGSGSGLAGARSRAEQLGGTLTAGPDGAGWRVAARLPVAAAGASPPSRLARAWQERAASVRGYLTDALIAVILALGGVAVLLVDPALTTGGSRPAGFAVAALIVAHTVPLVWAHRAPWWVLGGVLAVLAGWAIVAATGVLPAGSLSVLTVAGFAEVYAVYAVAAHGRGRAAFTWPAAPATAGVLGLAIAVGVGADLARSGDAPEAGPAELVALTVVLGGFVTVLLAVPMLAAWIVGASWRRRLTRLRSRERDVVAAAAASAAGEALAERWRIAAELRSTVLDRATAVLTAASPPVPAVPGVRNAALPPTSGVPGGGSPASPTASDVPGHAVPPSGSGTPGGGTAAPGAGAAVSQPVSGEPGASPVASGVPGAGIGAAVDGDVPDGGAGGGTATGPADGTAARLDAVLEAARATLAAMRELLGSLRGGAGAGEAETAPQPTAAQIGALCEAQRAAGRPVLLRYATPLPELPPGVDVSAYRLIEAALALPGAGPLEIVIGVTGGLRIFLNRIPVLTDARVAAGLRGRVDAVSGAMTVHPGGETEIWLPLAAASEEVRSSPYA</sequence>
<keyword evidence="5" id="KW-0547">Nucleotide-binding</keyword>
<dbReference type="Pfam" id="PF02518">
    <property type="entry name" value="HATPase_c"/>
    <property type="match status" value="1"/>
</dbReference>
<accession>A0AAE3YPI1</accession>
<gene>
    <name evidence="14" type="ORF">J2S41_002712</name>
</gene>
<evidence type="ECO:0000259" key="12">
    <source>
        <dbReference type="Pfam" id="PF02518"/>
    </source>
</evidence>
<evidence type="ECO:0000256" key="3">
    <source>
        <dbReference type="ARBA" id="ARBA00022553"/>
    </source>
</evidence>
<feature type="region of interest" description="Disordered" evidence="10">
    <location>
        <begin position="639"/>
        <end position="738"/>
    </location>
</feature>
<feature type="transmembrane region" description="Helical" evidence="11">
    <location>
        <begin position="136"/>
        <end position="156"/>
    </location>
</feature>
<dbReference type="GO" id="GO:0000155">
    <property type="term" value="F:phosphorelay sensor kinase activity"/>
    <property type="evidence" value="ECO:0007669"/>
    <property type="project" value="InterPro"/>
</dbReference>
<feature type="transmembrane region" description="Helical" evidence="11">
    <location>
        <begin position="58"/>
        <end position="78"/>
    </location>
</feature>
<dbReference type="RefSeq" id="WP_310367532.1">
    <property type="nucleotide sequence ID" value="NZ_JAVDYB010000001.1"/>
</dbReference>
<dbReference type="InterPro" id="IPR050482">
    <property type="entry name" value="Sensor_HK_TwoCompSys"/>
</dbReference>
<proteinExistence type="predicted"/>
<evidence type="ECO:0000256" key="6">
    <source>
        <dbReference type="ARBA" id="ARBA00022777"/>
    </source>
</evidence>
<evidence type="ECO:0000313" key="14">
    <source>
        <dbReference type="EMBL" id="MDR7275934.1"/>
    </source>
</evidence>
<dbReference type="PANTHER" id="PTHR24421:SF10">
    <property type="entry name" value="NITRATE_NITRITE SENSOR PROTEIN NARQ"/>
    <property type="match status" value="1"/>
</dbReference>
<dbReference type="InterPro" id="IPR003594">
    <property type="entry name" value="HATPase_dom"/>
</dbReference>
<feature type="transmembrane region" description="Helical" evidence="11">
    <location>
        <begin position="552"/>
        <end position="581"/>
    </location>
</feature>
<evidence type="ECO:0000256" key="7">
    <source>
        <dbReference type="ARBA" id="ARBA00022840"/>
    </source>
</evidence>
<feature type="transmembrane region" description="Helical" evidence="11">
    <location>
        <begin position="512"/>
        <end position="532"/>
    </location>
</feature>
<comment type="caution">
    <text evidence="14">The sequence shown here is derived from an EMBL/GenBank/DDBJ whole genome shotgun (WGS) entry which is preliminary data.</text>
</comment>
<feature type="coiled-coil region" evidence="9">
    <location>
        <begin position="159"/>
        <end position="186"/>
    </location>
</feature>
<dbReference type="Gene3D" id="1.20.5.1930">
    <property type="match status" value="1"/>
</dbReference>
<dbReference type="InterPro" id="IPR011712">
    <property type="entry name" value="Sig_transdc_His_kin_sub3_dim/P"/>
</dbReference>
<feature type="domain" description="Signal transduction histidine kinase subgroup 3 dimerisation and phosphoacceptor" evidence="13">
    <location>
        <begin position="187"/>
        <end position="252"/>
    </location>
</feature>
<evidence type="ECO:0000313" key="15">
    <source>
        <dbReference type="Proteomes" id="UP001183643"/>
    </source>
</evidence>
<dbReference type="Proteomes" id="UP001183643">
    <property type="component" value="Unassembled WGS sequence"/>
</dbReference>
<feature type="transmembrane region" description="Helical" evidence="11">
    <location>
        <begin position="109"/>
        <end position="130"/>
    </location>
</feature>
<dbReference type="EMBL" id="JAVDYB010000001">
    <property type="protein sequence ID" value="MDR7275934.1"/>
    <property type="molecule type" value="Genomic_DNA"/>
</dbReference>
<keyword evidence="4" id="KW-0808">Transferase</keyword>
<keyword evidence="8" id="KW-0902">Two-component regulatory system</keyword>
<keyword evidence="9" id="KW-0175">Coiled coil</keyword>
<protein>
    <recommendedName>
        <fullName evidence="2">histidine kinase</fullName>
        <ecNumber evidence="2">2.7.13.3</ecNumber>
    </recommendedName>
</protein>
<evidence type="ECO:0000259" key="13">
    <source>
        <dbReference type="Pfam" id="PF07730"/>
    </source>
</evidence>
<evidence type="ECO:0000256" key="8">
    <source>
        <dbReference type="ARBA" id="ARBA00023012"/>
    </source>
</evidence>
<evidence type="ECO:0000256" key="10">
    <source>
        <dbReference type="SAM" id="MobiDB-lite"/>
    </source>
</evidence>
<dbReference type="GO" id="GO:0016020">
    <property type="term" value="C:membrane"/>
    <property type="evidence" value="ECO:0007669"/>
    <property type="project" value="InterPro"/>
</dbReference>
<dbReference type="CDD" id="cd16917">
    <property type="entry name" value="HATPase_UhpB-NarQ-NarX-like"/>
    <property type="match status" value="1"/>
</dbReference>
<evidence type="ECO:0000256" key="5">
    <source>
        <dbReference type="ARBA" id="ARBA00022741"/>
    </source>
</evidence>
<feature type="transmembrane region" description="Helical" evidence="11">
    <location>
        <begin position="33"/>
        <end position="51"/>
    </location>
</feature>
<dbReference type="Gene3D" id="3.30.565.10">
    <property type="entry name" value="Histidine kinase-like ATPase, C-terminal domain"/>
    <property type="match status" value="1"/>
</dbReference>
<dbReference type="GO" id="GO:0046983">
    <property type="term" value="F:protein dimerization activity"/>
    <property type="evidence" value="ECO:0007669"/>
    <property type="project" value="InterPro"/>
</dbReference>
<dbReference type="Pfam" id="PF07730">
    <property type="entry name" value="HisKA_3"/>
    <property type="match status" value="1"/>
</dbReference>